<accession>A0AAE0LYZ5</accession>
<feature type="compositionally biased region" description="Low complexity" evidence="4">
    <location>
        <begin position="228"/>
        <end position="265"/>
    </location>
</feature>
<name>A0AAE0LYZ5_9PEZI</name>
<comment type="caution">
    <text evidence="6">The sequence shown here is derived from an EMBL/GenBank/DDBJ whole genome shotgun (WGS) entry which is preliminary data.</text>
</comment>
<dbReference type="PANTHER" id="PTHR13964:SF27">
    <property type="entry name" value="HAT-TRICK, ISOFORM D"/>
    <property type="match status" value="1"/>
</dbReference>
<dbReference type="GO" id="GO:0016514">
    <property type="term" value="C:SWI/SNF complex"/>
    <property type="evidence" value="ECO:0007669"/>
    <property type="project" value="TreeGrafter"/>
</dbReference>
<feature type="region of interest" description="Disordered" evidence="4">
    <location>
        <begin position="315"/>
        <end position="373"/>
    </location>
</feature>
<proteinExistence type="predicted"/>
<reference evidence="6" key="1">
    <citation type="journal article" date="2023" name="Mol. Phylogenet. Evol.">
        <title>Genome-scale phylogeny and comparative genomics of the fungal order Sordariales.</title>
        <authorList>
            <person name="Hensen N."/>
            <person name="Bonometti L."/>
            <person name="Westerberg I."/>
            <person name="Brannstrom I.O."/>
            <person name="Guillou S."/>
            <person name="Cros-Aarteil S."/>
            <person name="Calhoun S."/>
            <person name="Haridas S."/>
            <person name="Kuo A."/>
            <person name="Mondo S."/>
            <person name="Pangilinan J."/>
            <person name="Riley R."/>
            <person name="LaButti K."/>
            <person name="Andreopoulos B."/>
            <person name="Lipzen A."/>
            <person name="Chen C."/>
            <person name="Yan M."/>
            <person name="Daum C."/>
            <person name="Ng V."/>
            <person name="Clum A."/>
            <person name="Steindorff A."/>
            <person name="Ohm R.A."/>
            <person name="Martin F."/>
            <person name="Silar P."/>
            <person name="Natvig D.O."/>
            <person name="Lalanne C."/>
            <person name="Gautier V."/>
            <person name="Ament-Velasquez S.L."/>
            <person name="Kruys A."/>
            <person name="Hutchinson M.I."/>
            <person name="Powell A.J."/>
            <person name="Barry K."/>
            <person name="Miller A.N."/>
            <person name="Grigoriev I.V."/>
            <person name="Debuchy R."/>
            <person name="Gladieux P."/>
            <person name="Hiltunen Thoren M."/>
            <person name="Johannesson H."/>
        </authorList>
    </citation>
    <scope>NUCLEOTIDE SEQUENCE</scope>
    <source>
        <strain evidence="6">CBS 118394</strain>
    </source>
</reference>
<keyword evidence="1" id="KW-0805">Transcription regulation</keyword>
<dbReference type="AlphaFoldDB" id="A0AAE0LYZ5"/>
<evidence type="ECO:0000256" key="2">
    <source>
        <dbReference type="ARBA" id="ARBA00023163"/>
    </source>
</evidence>
<feature type="compositionally biased region" description="Low complexity" evidence="4">
    <location>
        <begin position="348"/>
        <end position="364"/>
    </location>
</feature>
<dbReference type="InterPro" id="IPR051232">
    <property type="entry name" value="ARID/SWI1_ChromRemod"/>
</dbReference>
<evidence type="ECO:0000313" key="6">
    <source>
        <dbReference type="EMBL" id="KAK3312902.1"/>
    </source>
</evidence>
<evidence type="ECO:0000256" key="3">
    <source>
        <dbReference type="ARBA" id="ARBA00023242"/>
    </source>
</evidence>
<sequence length="1094" mass="119889">MSSWINEAAVQNHNGNGFPHINDPSAVAGAMMDPSAFMGNSAQFNPQFANPQQMVMANGPGPMRNASPSFSNPMYQTNSVIPSKRPRPREDSVGQSPRQMPGMLPTSRAETPQQSPFAGFQPGMSQPPAGQPTQYPHLQPNGSANATPSPIMANQMRPGSVPQRVSTASPHPHPFSPAAQQFPQPSPGPSEHGGTPQPYMQQGNFPPGFNPQFTPTQSPARPSPSPNPMGGQMMPQQMGQMPQQQPQMQGQMPGQMQGQMPSQMAGQMANPMFQQQMAQARNPVEQQRMIQYQMQLQQQAQRNNMQMQQQMGAQAMMQQGGQPNQGPPQGQPRNMMAPRSGMPNGQMAPGAIRPQQGAPQQQAMPRPPGPEQFMKNLTAFMNQKNLPLELNPIVEGRPVPLANLFQVVFHKFGGYRNITQSNQWPQLSNMLGFPPHQVPSAPQHLKAIYDRNLFKFEEVWAAQQHKMRMQQGGAMPNAPSMQQGTPTKGMHPGQMHPSQMMQPGQQPQLQHGQMQSPIKPPGQQQASVNGFPGPHPSQGQQPGHPGQGHSRNSLSRSVQPTPTAEEFPLVSPAHSKAGSMSLPGSGHPENQRMHEEANASMRFPGPFTRDPEEYIPCSRELTTYGGVDFSAVEKYAPELLSSRPDIPPAEELGNVDIHALTKSIQSGIHGEVRLALDTLATLSVISPEDPKYHRLHLDLRHCEDLVETLVECAEDQVDLLAEHSEEASNEVTLASYEDVVRACRIERLGLRQVHAFGSQGYELDHAVDRLIGITTILRNLSFPEENQACLADETVIRFLCVVIRYLGTREMLLRTQVNTLDFMKDIVILLSNISGSVEIPGREQAFCLLQFMLAFAPSPGPTFTNDRLFFTPYDPALHPYLPHAVDSLAKLLARDEPNRTLYKAIFAAELMVTTSPPCELLTRTFALAISPIPDHLRETKRHANFPPLAEARKAFLMQGLLSADILAALAPGYETGVTRTWLASGNGFAQNLFLLIRQLSAQFESQTVRPGGGQARGQSRKDSELVYIVVLAVSMLKRLSAKARDPSDPTGEGSIPPNVLPGKDTLLGALQMQAAEWTKEGMLADLVAYASLED</sequence>
<feature type="compositionally biased region" description="Polar residues" evidence="4">
    <location>
        <begin position="211"/>
        <end position="220"/>
    </location>
</feature>
<reference evidence="6" key="2">
    <citation type="submission" date="2023-06" db="EMBL/GenBank/DDBJ databases">
        <authorList>
            <consortium name="Lawrence Berkeley National Laboratory"/>
            <person name="Haridas S."/>
            <person name="Hensen N."/>
            <person name="Bonometti L."/>
            <person name="Westerberg I."/>
            <person name="Brannstrom I.O."/>
            <person name="Guillou S."/>
            <person name="Cros-Aarteil S."/>
            <person name="Calhoun S."/>
            <person name="Kuo A."/>
            <person name="Mondo S."/>
            <person name="Pangilinan J."/>
            <person name="Riley R."/>
            <person name="Labutti K."/>
            <person name="Andreopoulos B."/>
            <person name="Lipzen A."/>
            <person name="Chen C."/>
            <person name="Yanf M."/>
            <person name="Daum C."/>
            <person name="Ng V."/>
            <person name="Clum A."/>
            <person name="Steindorff A."/>
            <person name="Ohm R."/>
            <person name="Martin F."/>
            <person name="Silar P."/>
            <person name="Natvig D."/>
            <person name="Lalanne C."/>
            <person name="Gautier V."/>
            <person name="Ament-Velasquez S.L."/>
            <person name="Kruys A."/>
            <person name="Hutchinson M.I."/>
            <person name="Powell A.J."/>
            <person name="Barry K."/>
            <person name="Miller A.N."/>
            <person name="Grigoriev I.V."/>
            <person name="Debuchy R."/>
            <person name="Gladieux P."/>
            <person name="Thoren M.H."/>
            <person name="Johannesson H."/>
        </authorList>
    </citation>
    <scope>NUCLEOTIDE SEQUENCE</scope>
    <source>
        <strain evidence="6">CBS 118394</strain>
    </source>
</reference>
<dbReference type="EMBL" id="JAUEDM010000008">
    <property type="protein sequence ID" value="KAK3312902.1"/>
    <property type="molecule type" value="Genomic_DNA"/>
</dbReference>
<dbReference type="Gene3D" id="1.10.150.60">
    <property type="entry name" value="ARID DNA-binding domain"/>
    <property type="match status" value="1"/>
</dbReference>
<keyword evidence="2" id="KW-0804">Transcription</keyword>
<evidence type="ECO:0000313" key="7">
    <source>
        <dbReference type="Proteomes" id="UP001283341"/>
    </source>
</evidence>
<evidence type="ECO:0000259" key="5">
    <source>
        <dbReference type="PROSITE" id="PS51011"/>
    </source>
</evidence>
<dbReference type="Pfam" id="PF01388">
    <property type="entry name" value="ARID"/>
    <property type="match status" value="1"/>
</dbReference>
<dbReference type="InterPro" id="IPR036431">
    <property type="entry name" value="ARID_dom_sf"/>
</dbReference>
<feature type="compositionally biased region" description="Low complexity" evidence="4">
    <location>
        <begin position="490"/>
        <end position="517"/>
    </location>
</feature>
<dbReference type="SMART" id="SM01014">
    <property type="entry name" value="ARID"/>
    <property type="match status" value="1"/>
</dbReference>
<feature type="compositionally biased region" description="Polar residues" evidence="4">
    <location>
        <begin position="551"/>
        <end position="562"/>
    </location>
</feature>
<dbReference type="CDD" id="cd16871">
    <property type="entry name" value="ARID_Swi1p-like"/>
    <property type="match status" value="1"/>
</dbReference>
<feature type="compositionally biased region" description="Polar residues" evidence="4">
    <location>
        <begin position="66"/>
        <end position="81"/>
    </location>
</feature>
<feature type="compositionally biased region" description="Low complexity" evidence="4">
    <location>
        <begin position="536"/>
        <end position="550"/>
    </location>
</feature>
<feature type="region of interest" description="Disordered" evidence="4">
    <location>
        <begin position="58"/>
        <end position="265"/>
    </location>
</feature>
<dbReference type="SUPFAM" id="SSF46774">
    <property type="entry name" value="ARID-like"/>
    <property type="match status" value="1"/>
</dbReference>
<dbReference type="Proteomes" id="UP001283341">
    <property type="component" value="Unassembled WGS sequence"/>
</dbReference>
<feature type="region of interest" description="Disordered" evidence="4">
    <location>
        <begin position="467"/>
        <end position="563"/>
    </location>
</feature>
<dbReference type="InterPro" id="IPR001606">
    <property type="entry name" value="ARID_dom"/>
</dbReference>
<feature type="compositionally biased region" description="Polar residues" evidence="4">
    <location>
        <begin position="131"/>
        <end position="148"/>
    </location>
</feature>
<feature type="compositionally biased region" description="Low complexity" evidence="4">
    <location>
        <begin position="315"/>
        <end position="324"/>
    </location>
</feature>
<dbReference type="PANTHER" id="PTHR13964">
    <property type="entry name" value="RBP-RELATED"/>
    <property type="match status" value="1"/>
</dbReference>
<dbReference type="GO" id="GO:0006357">
    <property type="term" value="P:regulation of transcription by RNA polymerase II"/>
    <property type="evidence" value="ECO:0007669"/>
    <property type="project" value="TreeGrafter"/>
</dbReference>
<organism evidence="6 7">
    <name type="scientific">Apodospora peruviana</name>
    <dbReference type="NCBI Taxonomy" id="516989"/>
    <lineage>
        <taxon>Eukaryota</taxon>
        <taxon>Fungi</taxon>
        <taxon>Dikarya</taxon>
        <taxon>Ascomycota</taxon>
        <taxon>Pezizomycotina</taxon>
        <taxon>Sordariomycetes</taxon>
        <taxon>Sordariomycetidae</taxon>
        <taxon>Sordariales</taxon>
        <taxon>Lasiosphaeriaceae</taxon>
        <taxon>Apodospora</taxon>
    </lineage>
</organism>
<keyword evidence="7" id="KW-1185">Reference proteome</keyword>
<dbReference type="SMART" id="SM00501">
    <property type="entry name" value="BRIGHT"/>
    <property type="match status" value="1"/>
</dbReference>
<evidence type="ECO:0000256" key="4">
    <source>
        <dbReference type="SAM" id="MobiDB-lite"/>
    </source>
</evidence>
<feature type="domain" description="ARID" evidence="5">
    <location>
        <begin position="367"/>
        <end position="461"/>
    </location>
</feature>
<gene>
    <name evidence="6" type="ORF">B0H66DRAFT_382875</name>
</gene>
<protein>
    <recommendedName>
        <fullName evidence="5">ARID domain-containing protein</fullName>
    </recommendedName>
</protein>
<feature type="region of interest" description="Disordered" evidence="4">
    <location>
        <begin position="572"/>
        <end position="591"/>
    </location>
</feature>
<dbReference type="PROSITE" id="PS51011">
    <property type="entry name" value="ARID"/>
    <property type="match status" value="1"/>
</dbReference>
<evidence type="ECO:0000256" key="1">
    <source>
        <dbReference type="ARBA" id="ARBA00023015"/>
    </source>
</evidence>
<dbReference type="GO" id="GO:0000976">
    <property type="term" value="F:transcription cis-regulatory region binding"/>
    <property type="evidence" value="ECO:0007669"/>
    <property type="project" value="TreeGrafter"/>
</dbReference>
<keyword evidence="3" id="KW-0539">Nucleus</keyword>